<dbReference type="EMBL" id="MU032347">
    <property type="protein sequence ID" value="KAF3765569.1"/>
    <property type="molecule type" value="Genomic_DNA"/>
</dbReference>
<dbReference type="OrthoDB" id="5215754at2759"/>
<evidence type="ECO:0000256" key="1">
    <source>
        <dbReference type="SAM" id="MobiDB-lite"/>
    </source>
</evidence>
<dbReference type="Proteomes" id="UP000803844">
    <property type="component" value="Unassembled WGS sequence"/>
</dbReference>
<dbReference type="RefSeq" id="XP_040776530.1">
    <property type="nucleotide sequence ID" value="XM_040920431.1"/>
</dbReference>
<evidence type="ECO:0000259" key="2">
    <source>
        <dbReference type="Pfam" id="PF24864"/>
    </source>
</evidence>
<evidence type="ECO:0000313" key="3">
    <source>
        <dbReference type="EMBL" id="KAF3765569.1"/>
    </source>
</evidence>
<dbReference type="AlphaFoldDB" id="A0A9P4Y318"/>
<dbReference type="Pfam" id="PF24864">
    <property type="entry name" value="DUF7730"/>
    <property type="match status" value="1"/>
</dbReference>
<protein>
    <recommendedName>
        <fullName evidence="2">DUF7730 domain-containing protein</fullName>
    </recommendedName>
</protein>
<name>A0A9P4Y318_CRYP1</name>
<feature type="domain" description="DUF7730" evidence="2">
    <location>
        <begin position="68"/>
        <end position="189"/>
    </location>
</feature>
<accession>A0A9P4Y318</accession>
<proteinExistence type="predicted"/>
<organism evidence="3 4">
    <name type="scientific">Cryphonectria parasitica (strain ATCC 38755 / EP155)</name>
    <dbReference type="NCBI Taxonomy" id="660469"/>
    <lineage>
        <taxon>Eukaryota</taxon>
        <taxon>Fungi</taxon>
        <taxon>Dikarya</taxon>
        <taxon>Ascomycota</taxon>
        <taxon>Pezizomycotina</taxon>
        <taxon>Sordariomycetes</taxon>
        <taxon>Sordariomycetidae</taxon>
        <taxon>Diaporthales</taxon>
        <taxon>Cryphonectriaceae</taxon>
        <taxon>Cryphonectria-Endothia species complex</taxon>
        <taxon>Cryphonectria</taxon>
    </lineage>
</organism>
<comment type="caution">
    <text evidence="3">The sequence shown here is derived from an EMBL/GenBank/DDBJ whole genome shotgun (WGS) entry which is preliminary data.</text>
</comment>
<feature type="region of interest" description="Disordered" evidence="1">
    <location>
        <begin position="19"/>
        <end position="56"/>
    </location>
</feature>
<gene>
    <name evidence="3" type="ORF">M406DRAFT_329464</name>
</gene>
<sequence>MLDLDNDYIDYIDNEDNIMRDNINNDDQNEDSMDSDDQNANEIPSEHSEVSINRPTVTTQASPNVFPFMRLPAEVREHVYEWALGSPIHIVHINETSTVSDISGRRQAAVWCWGEVSTDIHRLSTASRRRNMASRTINPALLRSCRLVYCEGLRFLYMQRFHFLNAQAMQTFLLTLHHNTVTKLRHVELYRRTPARAEDPMVLSALASLTRAVNLQVVRVHGLWFYGQQGRGFRYDLGPVPANGMMGPSAWDILVGRNLARAAYRQMYPFLQCFLRSQNRGANLLQELLNGVFIFEDIIRDGPRVYGNEIQLGMAVVHSPNLVVAGAFWTDARRAATRQAMAMEILRCVRLDS</sequence>
<dbReference type="GeneID" id="63837560"/>
<feature type="compositionally biased region" description="Acidic residues" evidence="1">
    <location>
        <begin position="27"/>
        <end position="39"/>
    </location>
</feature>
<reference evidence="3" key="1">
    <citation type="journal article" date="2020" name="Phytopathology">
        <title>Genome sequence of the chestnut blight fungus Cryphonectria parasitica EP155: A fundamental resource for an archetypical invasive plant pathogen.</title>
        <authorList>
            <person name="Crouch J.A."/>
            <person name="Dawe A."/>
            <person name="Aerts A."/>
            <person name="Barry K."/>
            <person name="Churchill A.C.L."/>
            <person name="Grimwood J."/>
            <person name="Hillman B."/>
            <person name="Milgroom M.G."/>
            <person name="Pangilinan J."/>
            <person name="Smith M."/>
            <person name="Salamov A."/>
            <person name="Schmutz J."/>
            <person name="Yadav J."/>
            <person name="Grigoriev I.V."/>
            <person name="Nuss D."/>
        </authorList>
    </citation>
    <scope>NUCLEOTIDE SEQUENCE</scope>
    <source>
        <strain evidence="3">EP155</strain>
    </source>
</reference>
<dbReference type="PANTHER" id="PTHR38790">
    <property type="entry name" value="2EXR DOMAIN-CONTAINING PROTEIN-RELATED"/>
    <property type="match status" value="1"/>
</dbReference>
<dbReference type="InterPro" id="IPR056632">
    <property type="entry name" value="DUF7730"/>
</dbReference>
<keyword evidence="4" id="KW-1185">Reference proteome</keyword>
<evidence type="ECO:0000313" key="4">
    <source>
        <dbReference type="Proteomes" id="UP000803844"/>
    </source>
</evidence>